<dbReference type="Proteomes" id="UP000007494">
    <property type="component" value="Chromosome VIIa"/>
</dbReference>
<dbReference type="GeneID" id="13444578"/>
<dbReference type="SUPFAM" id="SSF82185">
    <property type="entry name" value="Histone H3 K4-specific methyltransferase SET7/9 N-terminal domain"/>
    <property type="match status" value="1"/>
</dbReference>
<dbReference type="PANTHER" id="PTHR23084">
    <property type="entry name" value="PHOSPHATIDYLINOSITOL-4-PHOSPHATE 5-KINASE RELATED"/>
    <property type="match status" value="1"/>
</dbReference>
<keyword evidence="1" id="KW-0677">Repeat</keyword>
<evidence type="ECO:0000313" key="4">
    <source>
        <dbReference type="EMBL" id="CEL66475.1"/>
    </source>
</evidence>
<gene>
    <name evidence="4" type="ORF">BN1204_022870</name>
    <name evidence="3" type="ORF">NCLIV_022870</name>
</gene>
<dbReference type="AlphaFoldDB" id="F0VFK4"/>
<keyword evidence="5" id="KW-1185">Reference proteome</keyword>
<dbReference type="Gene3D" id="2.20.110.10">
    <property type="entry name" value="Histone H3 K4-specific methyltransferase SET7/9 N-terminal domain"/>
    <property type="match status" value="1"/>
</dbReference>
<dbReference type="OrthoDB" id="203073at2759"/>
<dbReference type="RefSeq" id="XP_003882530.1">
    <property type="nucleotide sequence ID" value="XM_003882481.1"/>
</dbReference>
<dbReference type="EMBL" id="LN714481">
    <property type="protein sequence ID" value="CEL66475.1"/>
    <property type="molecule type" value="Genomic_DNA"/>
</dbReference>
<proteinExistence type="predicted"/>
<dbReference type="PANTHER" id="PTHR23084:SF263">
    <property type="entry name" value="MORN REPEAT-CONTAINING PROTEIN 1"/>
    <property type="match status" value="1"/>
</dbReference>
<evidence type="ECO:0008006" key="6">
    <source>
        <dbReference type="Google" id="ProtNLM"/>
    </source>
</evidence>
<dbReference type="SMART" id="SM00698">
    <property type="entry name" value="MORN"/>
    <property type="match status" value="1"/>
</dbReference>
<reference evidence="3" key="2">
    <citation type="submission" date="2011-03" db="EMBL/GenBank/DDBJ databases">
        <title>Comparative genomics and transcriptomics of Neospora caninum and Toxoplasma gondii.</title>
        <authorList>
            <person name="Reid A.J."/>
            <person name="Sohal A."/>
            <person name="Harris D."/>
            <person name="Quail M."/>
            <person name="Sanders M."/>
            <person name="Berriman M."/>
            <person name="Wastling J.M."/>
            <person name="Pain A."/>
        </authorList>
    </citation>
    <scope>NUCLEOTIDE SEQUENCE</scope>
    <source>
        <strain evidence="3">Liverpool</strain>
    </source>
</reference>
<evidence type="ECO:0000256" key="2">
    <source>
        <dbReference type="SAM" id="MobiDB-lite"/>
    </source>
</evidence>
<reference evidence="4" key="4">
    <citation type="journal article" date="2015" name="PLoS ONE">
        <title>Comprehensive Evaluation of Toxoplasma gondii VEG and Neospora caninum LIV Genomes with Tachyzoite Stage Transcriptome and Proteome Defines Novel Transcript Features.</title>
        <authorList>
            <person name="Ramaprasad A."/>
            <person name="Mourier T."/>
            <person name="Naeem R."/>
            <person name="Malas T.B."/>
            <person name="Moussa E."/>
            <person name="Panigrahi A."/>
            <person name="Vermont S.J."/>
            <person name="Otto T.D."/>
            <person name="Wastling J."/>
            <person name="Pain A."/>
        </authorList>
    </citation>
    <scope>NUCLEOTIDE SEQUENCE</scope>
    <source>
        <strain evidence="4">Liverpool</strain>
    </source>
</reference>
<name>F0VFK4_NEOCL</name>
<evidence type="ECO:0000256" key="1">
    <source>
        <dbReference type="ARBA" id="ARBA00022737"/>
    </source>
</evidence>
<dbReference type="InParanoid" id="F0VFK4"/>
<dbReference type="Pfam" id="PF02493">
    <property type="entry name" value="MORN"/>
    <property type="match status" value="2"/>
</dbReference>
<dbReference type="VEuPathDB" id="ToxoDB:NCLIV_022870"/>
<evidence type="ECO:0000313" key="3">
    <source>
        <dbReference type="EMBL" id="CBZ52498.1"/>
    </source>
</evidence>
<reference evidence="3" key="1">
    <citation type="submission" date="2011-02" db="EMBL/GenBank/DDBJ databases">
        <authorList>
            <person name="Aslett M."/>
        </authorList>
    </citation>
    <scope>NUCLEOTIDE SEQUENCE</scope>
    <source>
        <strain evidence="3">Liverpool</strain>
    </source>
</reference>
<feature type="region of interest" description="Disordered" evidence="2">
    <location>
        <begin position="1"/>
        <end position="34"/>
    </location>
</feature>
<sequence>MQVPFTQAVGKGTNGRDWGAKFGGTVPSTRESGERICPTGEVASLSLTVTNTSASGRRDSRLGWASFNPTVESRTRERGSGIRSANKCNGFGCYLDASGNNTYHGNWRRGEMDGFGVFSWANERIYEGEYRKDEKFDRFNCHACCIGCSCPRVWNSHLRKIFTDVFLER</sequence>
<dbReference type="InterPro" id="IPR003409">
    <property type="entry name" value="MORN"/>
</dbReference>
<accession>F0VFK4</accession>
<organism evidence="3 5">
    <name type="scientific">Neospora caninum (strain Liverpool)</name>
    <dbReference type="NCBI Taxonomy" id="572307"/>
    <lineage>
        <taxon>Eukaryota</taxon>
        <taxon>Sar</taxon>
        <taxon>Alveolata</taxon>
        <taxon>Apicomplexa</taxon>
        <taxon>Conoidasida</taxon>
        <taxon>Coccidia</taxon>
        <taxon>Eucoccidiorida</taxon>
        <taxon>Eimeriorina</taxon>
        <taxon>Sarcocystidae</taxon>
        <taxon>Neospora</taxon>
    </lineage>
</organism>
<reference evidence="5" key="3">
    <citation type="journal article" date="2012" name="PLoS Pathog.">
        <title>Comparative genomics of the apicomplexan parasites Toxoplasma gondii and Neospora caninum: Coccidia differing in host range and transmission strategy.</title>
        <authorList>
            <person name="Reid A.J."/>
            <person name="Vermont S.J."/>
            <person name="Cotton J.A."/>
            <person name="Harris D."/>
            <person name="Hill-Cawthorne G.A."/>
            <person name="Konen-Waisman S."/>
            <person name="Latham S.M."/>
            <person name="Mourier T."/>
            <person name="Norton R."/>
            <person name="Quail M.A."/>
            <person name="Sanders M."/>
            <person name="Shanmugam D."/>
            <person name="Sohal A."/>
            <person name="Wasmuth J.D."/>
            <person name="Brunk B."/>
            <person name="Grigg M.E."/>
            <person name="Howard J.C."/>
            <person name="Parkinson J."/>
            <person name="Roos D.S."/>
            <person name="Trees A.J."/>
            <person name="Berriman M."/>
            <person name="Pain A."/>
            <person name="Wastling J.M."/>
        </authorList>
    </citation>
    <scope>NUCLEOTIDE SEQUENCE [LARGE SCALE GENOMIC DNA]</scope>
    <source>
        <strain evidence="5">Liverpool</strain>
    </source>
</reference>
<evidence type="ECO:0000313" key="5">
    <source>
        <dbReference type="Proteomes" id="UP000007494"/>
    </source>
</evidence>
<dbReference type="EMBL" id="FR823388">
    <property type="protein sequence ID" value="CBZ52498.1"/>
    <property type="molecule type" value="Genomic_DNA"/>
</dbReference>
<protein>
    <recommendedName>
        <fullName evidence="6">MORN repeat-containing protein</fullName>
    </recommendedName>
</protein>